<dbReference type="HOGENOM" id="CLU_2067846_0_0_2"/>
<reference evidence="1 2" key="1">
    <citation type="journal article" date="2011" name="J. Bacteriol.">
        <title>Complete genome sequence of Metallosphaera cuprina, a metal sulfide-oxidizing archaeon from a hot spring.</title>
        <authorList>
            <person name="Liu L.J."/>
            <person name="You X.Y."/>
            <person name="Zheng H."/>
            <person name="Wang S."/>
            <person name="Jiang C.Y."/>
            <person name="Liu S.J."/>
        </authorList>
    </citation>
    <scope>NUCLEOTIDE SEQUENCE [LARGE SCALE GENOMIC DNA]</scope>
    <source>
        <strain evidence="1 2">Ar-4</strain>
    </source>
</reference>
<accession>F4G2E7</accession>
<gene>
    <name evidence="1" type="ordered locus">Mcup_0890</name>
</gene>
<proteinExistence type="predicted"/>
<dbReference type="RefSeq" id="WP_013737493.1">
    <property type="nucleotide sequence ID" value="NC_015435.1"/>
</dbReference>
<name>F4G2E7_METCR</name>
<evidence type="ECO:0000313" key="1">
    <source>
        <dbReference type="EMBL" id="AEB94995.1"/>
    </source>
</evidence>
<sequence length="123" mass="13574">MEERGVQTFDRLISQLPEAAEVIEDLLRLLKALRKSGVLDFLIGLLENLDSTLESTVDRNANALRSLGQIYATLNGDEEIKDVTLSDILRELNDPDVKRGLMAIIKVLKVIGSASREGKPGQD</sequence>
<dbReference type="PANTHER" id="PTHR38433">
    <property type="match status" value="1"/>
</dbReference>
<dbReference type="EMBL" id="CP002656">
    <property type="protein sequence ID" value="AEB94995.1"/>
    <property type="molecule type" value="Genomic_DNA"/>
</dbReference>
<dbReference type="GeneID" id="10493081"/>
<dbReference type="PATRIC" id="fig|1006006.8.peg.889"/>
<dbReference type="eggNOG" id="arCOG02113">
    <property type="taxonomic scope" value="Archaea"/>
</dbReference>
<protein>
    <recommendedName>
        <fullName evidence="3">DUF1641 domain-containing protein</fullName>
    </recommendedName>
</protein>
<dbReference type="KEGG" id="mcn:Mcup_0890"/>
<dbReference type="Proteomes" id="UP000007812">
    <property type="component" value="Chromosome"/>
</dbReference>
<evidence type="ECO:0000313" key="2">
    <source>
        <dbReference type="Proteomes" id="UP000007812"/>
    </source>
</evidence>
<dbReference type="AlphaFoldDB" id="F4G2E7"/>
<organism evidence="1 2">
    <name type="scientific">Metallosphaera cuprina (strain Ar-4)</name>
    <dbReference type="NCBI Taxonomy" id="1006006"/>
    <lineage>
        <taxon>Archaea</taxon>
        <taxon>Thermoproteota</taxon>
        <taxon>Thermoprotei</taxon>
        <taxon>Sulfolobales</taxon>
        <taxon>Sulfolobaceae</taxon>
        <taxon>Metallosphaera</taxon>
    </lineage>
</organism>
<keyword evidence="2" id="KW-1185">Reference proteome</keyword>
<evidence type="ECO:0008006" key="3">
    <source>
        <dbReference type="Google" id="ProtNLM"/>
    </source>
</evidence>
<dbReference type="OrthoDB" id="36283at2157"/>
<dbReference type="STRING" id="1006006.Mcup_0890"/>
<dbReference type="PANTHER" id="PTHR38433:SF1">
    <property type="entry name" value="DUF1641 DOMAIN-CONTAINING PROTEIN"/>
    <property type="match status" value="1"/>
</dbReference>
<dbReference type="InterPro" id="IPR012440">
    <property type="entry name" value="DUF1641"/>
</dbReference>
<dbReference type="Pfam" id="PF07849">
    <property type="entry name" value="DUF1641"/>
    <property type="match status" value="1"/>
</dbReference>